<dbReference type="AlphaFoldDB" id="A0A2T0KBA3"/>
<evidence type="ECO:0000313" key="3">
    <source>
        <dbReference type="EMBL" id="PRX20444.1"/>
    </source>
</evidence>
<keyword evidence="2" id="KW-0472">Membrane</keyword>
<reference evidence="3 4" key="1">
    <citation type="submission" date="2018-03" db="EMBL/GenBank/DDBJ databases">
        <title>Genomic Encyclopedia of Archaeal and Bacterial Type Strains, Phase II (KMG-II): from individual species to whole genera.</title>
        <authorList>
            <person name="Goeker M."/>
        </authorList>
    </citation>
    <scope>NUCLEOTIDE SEQUENCE [LARGE SCALE GENOMIC DNA]</scope>
    <source>
        <strain evidence="3 4">DSM 43146</strain>
    </source>
</reference>
<keyword evidence="2" id="KW-1133">Transmembrane helix</keyword>
<gene>
    <name evidence="3" type="ORF">CLV67_108242</name>
</gene>
<feature type="transmembrane region" description="Helical" evidence="2">
    <location>
        <begin position="41"/>
        <end position="63"/>
    </location>
</feature>
<keyword evidence="2" id="KW-0812">Transmembrane</keyword>
<organism evidence="3 4">
    <name type="scientific">Actinoplanes italicus</name>
    <dbReference type="NCBI Taxonomy" id="113567"/>
    <lineage>
        <taxon>Bacteria</taxon>
        <taxon>Bacillati</taxon>
        <taxon>Actinomycetota</taxon>
        <taxon>Actinomycetes</taxon>
        <taxon>Micromonosporales</taxon>
        <taxon>Micromonosporaceae</taxon>
        <taxon>Actinoplanes</taxon>
    </lineage>
</organism>
<comment type="caution">
    <text evidence="3">The sequence shown here is derived from an EMBL/GenBank/DDBJ whole genome shotgun (WGS) entry which is preliminary data.</text>
</comment>
<feature type="region of interest" description="Disordered" evidence="1">
    <location>
        <begin position="1"/>
        <end position="31"/>
    </location>
</feature>
<dbReference type="OrthoDB" id="3289519at2"/>
<dbReference type="RefSeq" id="WP_106321037.1">
    <property type="nucleotide sequence ID" value="NZ_BOMO01000180.1"/>
</dbReference>
<name>A0A2T0KBA3_9ACTN</name>
<protein>
    <submittedName>
        <fullName evidence="3">Uncharacterized protein</fullName>
    </submittedName>
</protein>
<dbReference type="EMBL" id="PVMZ01000008">
    <property type="protein sequence ID" value="PRX20444.1"/>
    <property type="molecule type" value="Genomic_DNA"/>
</dbReference>
<evidence type="ECO:0000256" key="1">
    <source>
        <dbReference type="SAM" id="MobiDB-lite"/>
    </source>
</evidence>
<evidence type="ECO:0000313" key="4">
    <source>
        <dbReference type="Proteomes" id="UP000239415"/>
    </source>
</evidence>
<accession>A0A2T0KBA3</accession>
<evidence type="ECO:0000256" key="2">
    <source>
        <dbReference type="SAM" id="Phobius"/>
    </source>
</evidence>
<sequence length="326" mass="33761">MSYDTEQRLSAAMRNAAGDRPYAPDVDRIEGRGKQLRRRRLAWGATGGGAFAIAAVAAVAVTVTGGGVQAPAPNLAKPAATSGAATAAAEEAPMVQLVSYLTTAPQPTGDATLLLRSQVQSDGSKIDVWDLHADNGDYYFAKNRGALPAQVAGKKLQGETDGRRKVVAAAKAAATGDLNDARAKMALAYMPANPKVEPTIEAPGARHTLPAEVAKIKGVPGGVVGNTTDNWVWNNSMDALIVGAGDPVVRAGVLRLLGQMPDVAVKEGTFKGQAVFTLTAGKIITGGPETLTINAETGLPIKFTSGGTTNYTVTRVTIDDVRQGEF</sequence>
<dbReference type="Proteomes" id="UP000239415">
    <property type="component" value="Unassembled WGS sequence"/>
</dbReference>
<keyword evidence="4" id="KW-1185">Reference proteome</keyword>
<proteinExistence type="predicted"/>